<feature type="compositionally biased region" description="Acidic residues" evidence="1">
    <location>
        <begin position="1"/>
        <end position="29"/>
    </location>
</feature>
<protein>
    <submittedName>
        <fullName evidence="2">Uncharacterized protein</fullName>
    </submittedName>
</protein>
<name>A0A2A9FFF1_9PSEU</name>
<accession>A0A2A9FFF1</accession>
<reference evidence="2 3" key="1">
    <citation type="submission" date="2017-10" db="EMBL/GenBank/DDBJ databases">
        <title>Sequencing the genomes of 1000 actinobacteria strains.</title>
        <authorList>
            <person name="Klenk H.-P."/>
        </authorList>
    </citation>
    <scope>NUCLEOTIDE SEQUENCE [LARGE SCALE GENOMIC DNA]</scope>
    <source>
        <strain evidence="2 3">DSM 46092</strain>
    </source>
</reference>
<evidence type="ECO:0000256" key="1">
    <source>
        <dbReference type="SAM" id="MobiDB-lite"/>
    </source>
</evidence>
<sequence length="57" mass="6492">MLEEEDEVEAGEDEPGESEDEEEELDAGESDLLVSLFVEFEEFEVVVDLPESRESVR</sequence>
<evidence type="ECO:0000313" key="3">
    <source>
        <dbReference type="Proteomes" id="UP000243542"/>
    </source>
</evidence>
<dbReference type="Proteomes" id="UP000243542">
    <property type="component" value="Unassembled WGS sequence"/>
</dbReference>
<comment type="caution">
    <text evidence="2">The sequence shown here is derived from an EMBL/GenBank/DDBJ whole genome shotgun (WGS) entry which is preliminary data.</text>
</comment>
<keyword evidence="3" id="KW-1185">Reference proteome</keyword>
<dbReference type="EMBL" id="PDJK01000002">
    <property type="protein sequence ID" value="PFG49139.1"/>
    <property type="molecule type" value="Genomic_DNA"/>
</dbReference>
<gene>
    <name evidence="2" type="ORF">ATK36_4269</name>
</gene>
<evidence type="ECO:0000313" key="2">
    <source>
        <dbReference type="EMBL" id="PFG49139.1"/>
    </source>
</evidence>
<organism evidence="2 3">
    <name type="scientific">Amycolatopsis sulphurea</name>
    <dbReference type="NCBI Taxonomy" id="76022"/>
    <lineage>
        <taxon>Bacteria</taxon>
        <taxon>Bacillati</taxon>
        <taxon>Actinomycetota</taxon>
        <taxon>Actinomycetes</taxon>
        <taxon>Pseudonocardiales</taxon>
        <taxon>Pseudonocardiaceae</taxon>
        <taxon>Amycolatopsis</taxon>
    </lineage>
</organism>
<feature type="region of interest" description="Disordered" evidence="1">
    <location>
        <begin position="1"/>
        <end position="31"/>
    </location>
</feature>
<proteinExistence type="predicted"/>
<dbReference type="AlphaFoldDB" id="A0A2A9FFF1"/>